<accession>A0A919DGN7</accession>
<evidence type="ECO:0000313" key="3">
    <source>
        <dbReference type="Proteomes" id="UP000608024"/>
    </source>
</evidence>
<dbReference type="AlphaFoldDB" id="A0A919DGN7"/>
<dbReference type="RefSeq" id="WP_190134712.1">
    <property type="nucleotide sequence ID" value="NZ_BNBT01000010.1"/>
</dbReference>
<protein>
    <submittedName>
        <fullName evidence="2">Flavin-binding monooxygenase</fullName>
    </submittedName>
</protein>
<dbReference type="InterPro" id="IPR051209">
    <property type="entry name" value="FAD-bind_Monooxygenase_sf"/>
</dbReference>
<dbReference type="Proteomes" id="UP000608024">
    <property type="component" value="Unassembled WGS sequence"/>
</dbReference>
<gene>
    <name evidence="2" type="ORF">GCM10018785_11370</name>
</gene>
<keyword evidence="2" id="KW-0560">Oxidoreductase</keyword>
<sequence>MDVRLPAANGRQEDGGAPPSERTPPWEEHTVVVVGAGVSGLGAAIRLRQAGILDVVVLERSAHVGGTWHDNRYPGAACDVPGHLYAYSFAPFPAWRSSLPAADEIRSYLRRCATDCGLDEHLRLGSEVQEARWHEAEARWYVRTGERRYRCRFLVTATGLLSEPHVPALPGLATFRGAAFHTARWDGACDVAGKRVALIGTGASAVQCVPHLAERAAALDVYQRTPPWVLPRLERRVPAAESALYRRSPRLRRLARAVAYWTRESWLLCFTGPLHRVVSRGVTALARLHLRCRVPERELRRRLLPSFRLGCKRVLLSNDYYPALRRTHVSLVTDPVAAVTEDSVITRDGRVRPADVIVFATGYAVGRPALARRVVGRAQRRLADAWSEGMEAHHNVMVPGFPNMFVLLGPHSGLGHSSVTLLLEAQLDYVLSCLSHLREHRLAEVEVLPATQQAYSADLRRRMRDTVWQSGGCRSWYQDPRGGHVTALWPGSVRRYRTRTRTFRAEGHRTRAEP</sequence>
<dbReference type="SUPFAM" id="SSF51905">
    <property type="entry name" value="FAD/NAD(P)-binding domain"/>
    <property type="match status" value="1"/>
</dbReference>
<proteinExistence type="predicted"/>
<evidence type="ECO:0000313" key="2">
    <source>
        <dbReference type="EMBL" id="GHE43544.1"/>
    </source>
</evidence>
<dbReference type="Pfam" id="PF13738">
    <property type="entry name" value="Pyr_redox_3"/>
    <property type="match status" value="1"/>
</dbReference>
<comment type="caution">
    <text evidence="2">The sequence shown here is derived from an EMBL/GenBank/DDBJ whole genome shotgun (WGS) entry which is preliminary data.</text>
</comment>
<keyword evidence="2" id="KW-0503">Monooxygenase</keyword>
<reference evidence="2" key="2">
    <citation type="submission" date="2020-09" db="EMBL/GenBank/DDBJ databases">
        <authorList>
            <person name="Sun Q."/>
            <person name="Ohkuma M."/>
        </authorList>
    </citation>
    <scope>NUCLEOTIDE SEQUENCE</scope>
    <source>
        <strain evidence="2">JCM 4784</strain>
    </source>
</reference>
<keyword evidence="3" id="KW-1185">Reference proteome</keyword>
<dbReference type="PANTHER" id="PTHR42877">
    <property type="entry name" value="L-ORNITHINE N(5)-MONOOXYGENASE-RELATED"/>
    <property type="match status" value="1"/>
</dbReference>
<dbReference type="PANTHER" id="PTHR42877:SF4">
    <property type="entry name" value="FAD_NAD(P)-BINDING DOMAIN-CONTAINING PROTEIN-RELATED"/>
    <property type="match status" value="1"/>
</dbReference>
<feature type="region of interest" description="Disordered" evidence="1">
    <location>
        <begin position="1"/>
        <end position="26"/>
    </location>
</feature>
<dbReference type="Gene3D" id="3.50.50.60">
    <property type="entry name" value="FAD/NAD(P)-binding domain"/>
    <property type="match status" value="2"/>
</dbReference>
<organism evidence="2 3">
    <name type="scientific">Streptomyces longispororuber</name>
    <dbReference type="NCBI Taxonomy" id="68230"/>
    <lineage>
        <taxon>Bacteria</taxon>
        <taxon>Bacillati</taxon>
        <taxon>Actinomycetota</taxon>
        <taxon>Actinomycetes</taxon>
        <taxon>Kitasatosporales</taxon>
        <taxon>Streptomycetaceae</taxon>
        <taxon>Streptomyces</taxon>
    </lineage>
</organism>
<dbReference type="EMBL" id="BNBT01000010">
    <property type="protein sequence ID" value="GHE43544.1"/>
    <property type="molecule type" value="Genomic_DNA"/>
</dbReference>
<dbReference type="PRINTS" id="PR00469">
    <property type="entry name" value="PNDRDTASEII"/>
</dbReference>
<dbReference type="GO" id="GO:0004497">
    <property type="term" value="F:monooxygenase activity"/>
    <property type="evidence" value="ECO:0007669"/>
    <property type="project" value="UniProtKB-KW"/>
</dbReference>
<evidence type="ECO:0000256" key="1">
    <source>
        <dbReference type="SAM" id="MobiDB-lite"/>
    </source>
</evidence>
<name>A0A919DGN7_9ACTN</name>
<reference evidence="2" key="1">
    <citation type="journal article" date="2014" name="Int. J. Syst. Evol. Microbiol.">
        <title>Complete genome sequence of Corynebacterium casei LMG S-19264T (=DSM 44701T), isolated from a smear-ripened cheese.</title>
        <authorList>
            <consortium name="US DOE Joint Genome Institute (JGI-PGF)"/>
            <person name="Walter F."/>
            <person name="Albersmeier A."/>
            <person name="Kalinowski J."/>
            <person name="Ruckert C."/>
        </authorList>
    </citation>
    <scope>NUCLEOTIDE SEQUENCE</scope>
    <source>
        <strain evidence="2">JCM 4784</strain>
    </source>
</reference>
<dbReference type="PRINTS" id="PR00368">
    <property type="entry name" value="FADPNR"/>
</dbReference>
<dbReference type="InterPro" id="IPR036188">
    <property type="entry name" value="FAD/NAD-bd_sf"/>
</dbReference>